<keyword evidence="2" id="KW-0378">Hydrolase</keyword>
<dbReference type="InterPro" id="IPR043504">
    <property type="entry name" value="Peptidase_S1_PA_chymotrypsin"/>
</dbReference>
<sequence>MASWALSALLLCLGGAFAYSELHSLSLREGSAQGQATVPGPPEEEQPVTKDCGIAPLRGAVEGSRIIGGTQADTGAWPWQVSLQVQDGDILMHVCGGALVRDRWVLTAAHCTKEARDPLKWRAVMGTNDLTRSPYHSRNIRITDIIIPPDFIMETFVNDIALFRLKRAVRYNDYIQPICLPFGVFQKLDQNTACFISGWGRTREEGNGTTILQEAKVHFISREICNSDQGYSGMVPNTSFCAGHENGTFDSCRASAWQVQRPVAPTWAPLAALPAKRWPHGLQDPLSGREKVPAVGPGAQAAPPLQGLGGCGDSTRKIPQGSKWALSQCW</sequence>
<feature type="region of interest" description="Disordered" evidence="5">
    <location>
        <begin position="292"/>
        <end position="314"/>
    </location>
</feature>
<dbReference type="CDD" id="cd00190">
    <property type="entry name" value="Tryp_SPc"/>
    <property type="match status" value="1"/>
</dbReference>
<dbReference type="InterPro" id="IPR001254">
    <property type="entry name" value="Trypsin_dom"/>
</dbReference>
<evidence type="ECO:0000259" key="7">
    <source>
        <dbReference type="PROSITE" id="PS50240"/>
    </source>
</evidence>
<dbReference type="InterPro" id="IPR009003">
    <property type="entry name" value="Peptidase_S1_PA"/>
</dbReference>
<dbReference type="PANTHER" id="PTHR24252:SF21">
    <property type="entry name" value="TRANSMEMBRANE SERINE PROTEASE 12"/>
    <property type="match status" value="1"/>
</dbReference>
<dbReference type="Proteomes" id="UP000694415">
    <property type="component" value="Unplaced"/>
</dbReference>
<evidence type="ECO:0000256" key="3">
    <source>
        <dbReference type="ARBA" id="ARBA00022825"/>
    </source>
</evidence>
<dbReference type="Ensembl" id="ENSMSIT00000007157.1">
    <property type="protein sequence ID" value="ENSMSIP00000005661.1"/>
    <property type="gene ID" value="ENSMSIG00000005103.1"/>
</dbReference>
<dbReference type="FunFam" id="2.40.10.10:FF:000060">
    <property type="entry name" value="Acrosin"/>
    <property type="match status" value="1"/>
</dbReference>
<dbReference type="AlphaFoldDB" id="A0A8C6GHF4"/>
<keyword evidence="6" id="KW-0732">Signal</keyword>
<dbReference type="GO" id="GO:0006508">
    <property type="term" value="P:proteolysis"/>
    <property type="evidence" value="ECO:0007669"/>
    <property type="project" value="UniProtKB-KW"/>
</dbReference>
<evidence type="ECO:0000313" key="9">
    <source>
        <dbReference type="Proteomes" id="UP000694415"/>
    </source>
</evidence>
<dbReference type="SUPFAM" id="SSF50494">
    <property type="entry name" value="Trypsin-like serine proteases"/>
    <property type="match status" value="1"/>
</dbReference>
<protein>
    <submittedName>
        <fullName evidence="8">Transmembrane (C-terminal) protease, serine 12</fullName>
    </submittedName>
</protein>
<dbReference type="PANTHER" id="PTHR24252">
    <property type="entry name" value="ACROSIN-RELATED"/>
    <property type="match status" value="1"/>
</dbReference>
<feature type="chain" id="PRO_5034102929" evidence="6">
    <location>
        <begin position="19"/>
        <end position="330"/>
    </location>
</feature>
<reference evidence="8" key="1">
    <citation type="submission" date="2025-08" db="UniProtKB">
        <authorList>
            <consortium name="Ensembl"/>
        </authorList>
    </citation>
    <scope>IDENTIFICATION</scope>
</reference>
<evidence type="ECO:0000256" key="2">
    <source>
        <dbReference type="ARBA" id="ARBA00022801"/>
    </source>
</evidence>
<keyword evidence="4" id="KW-1015">Disulfide bond</keyword>
<proteinExistence type="predicted"/>
<dbReference type="GeneTree" id="ENSGT00940000161878"/>
<dbReference type="Gene3D" id="2.40.10.10">
    <property type="entry name" value="Trypsin-like serine proteases"/>
    <property type="match status" value="1"/>
</dbReference>
<dbReference type="PRINTS" id="PR00722">
    <property type="entry name" value="CHYMOTRYPSIN"/>
</dbReference>
<evidence type="ECO:0000256" key="4">
    <source>
        <dbReference type="ARBA" id="ARBA00023157"/>
    </source>
</evidence>
<keyword evidence="1" id="KW-0645">Protease</keyword>
<reference evidence="8" key="2">
    <citation type="submission" date="2025-09" db="UniProtKB">
        <authorList>
            <consortium name="Ensembl"/>
        </authorList>
    </citation>
    <scope>IDENTIFICATION</scope>
</reference>
<organism evidence="8 9">
    <name type="scientific">Mus spicilegus</name>
    <name type="common">Mound-building mouse</name>
    <dbReference type="NCBI Taxonomy" id="10103"/>
    <lineage>
        <taxon>Eukaryota</taxon>
        <taxon>Metazoa</taxon>
        <taxon>Chordata</taxon>
        <taxon>Craniata</taxon>
        <taxon>Vertebrata</taxon>
        <taxon>Euteleostomi</taxon>
        <taxon>Mammalia</taxon>
        <taxon>Eutheria</taxon>
        <taxon>Euarchontoglires</taxon>
        <taxon>Glires</taxon>
        <taxon>Rodentia</taxon>
        <taxon>Myomorpha</taxon>
        <taxon>Muroidea</taxon>
        <taxon>Muridae</taxon>
        <taxon>Murinae</taxon>
        <taxon>Mus</taxon>
        <taxon>Mus</taxon>
    </lineage>
</organism>
<feature type="compositionally biased region" description="Low complexity" evidence="5">
    <location>
        <begin position="293"/>
        <end position="306"/>
    </location>
</feature>
<evidence type="ECO:0000256" key="6">
    <source>
        <dbReference type="SAM" id="SignalP"/>
    </source>
</evidence>
<dbReference type="PROSITE" id="PS50240">
    <property type="entry name" value="TRYPSIN_DOM"/>
    <property type="match status" value="1"/>
</dbReference>
<accession>A0A8C6GHF4</accession>
<dbReference type="Pfam" id="PF00089">
    <property type="entry name" value="Trypsin"/>
    <property type="match status" value="1"/>
</dbReference>
<feature type="signal peptide" evidence="6">
    <location>
        <begin position="1"/>
        <end position="18"/>
    </location>
</feature>
<evidence type="ECO:0000313" key="8">
    <source>
        <dbReference type="Ensembl" id="ENSMSIP00000005661.1"/>
    </source>
</evidence>
<keyword evidence="9" id="KW-1185">Reference proteome</keyword>
<evidence type="ECO:0000256" key="1">
    <source>
        <dbReference type="ARBA" id="ARBA00022670"/>
    </source>
</evidence>
<evidence type="ECO:0000256" key="5">
    <source>
        <dbReference type="SAM" id="MobiDB-lite"/>
    </source>
</evidence>
<dbReference type="SMART" id="SM00020">
    <property type="entry name" value="Tryp_SPc"/>
    <property type="match status" value="1"/>
</dbReference>
<dbReference type="InterPro" id="IPR001314">
    <property type="entry name" value="Peptidase_S1A"/>
</dbReference>
<name>A0A8C6GHF4_MUSSI</name>
<keyword evidence="3" id="KW-0720">Serine protease</keyword>
<dbReference type="PROSITE" id="PS00134">
    <property type="entry name" value="TRYPSIN_HIS"/>
    <property type="match status" value="1"/>
</dbReference>
<feature type="domain" description="Peptidase S1" evidence="7">
    <location>
        <begin position="66"/>
        <end position="330"/>
    </location>
</feature>
<dbReference type="GO" id="GO:0004252">
    <property type="term" value="F:serine-type endopeptidase activity"/>
    <property type="evidence" value="ECO:0007669"/>
    <property type="project" value="InterPro"/>
</dbReference>
<dbReference type="InterPro" id="IPR018114">
    <property type="entry name" value="TRYPSIN_HIS"/>
</dbReference>